<name>A0A4Y7PL57_9AGAM</name>
<dbReference type="EMBL" id="ML170260">
    <property type="protein sequence ID" value="TDL15848.1"/>
    <property type="molecule type" value="Genomic_DNA"/>
</dbReference>
<evidence type="ECO:0000313" key="1">
    <source>
        <dbReference type="EMBL" id="TDL15848.1"/>
    </source>
</evidence>
<dbReference type="VEuPathDB" id="FungiDB:BD410DRAFT_84331"/>
<accession>A0A4Y7PL57</accession>
<reference evidence="1 2" key="1">
    <citation type="submission" date="2018-06" db="EMBL/GenBank/DDBJ databases">
        <title>A transcriptomic atlas of mushroom development highlights an independent origin of complex multicellularity.</title>
        <authorList>
            <consortium name="DOE Joint Genome Institute"/>
            <person name="Krizsan K."/>
            <person name="Almasi E."/>
            <person name="Merenyi Z."/>
            <person name="Sahu N."/>
            <person name="Viragh M."/>
            <person name="Koszo T."/>
            <person name="Mondo S."/>
            <person name="Kiss B."/>
            <person name="Balint B."/>
            <person name="Kues U."/>
            <person name="Barry K."/>
            <person name="Hegedus J.C."/>
            <person name="Henrissat B."/>
            <person name="Johnson J."/>
            <person name="Lipzen A."/>
            <person name="Ohm R."/>
            <person name="Nagy I."/>
            <person name="Pangilinan J."/>
            <person name="Yan J."/>
            <person name="Xiong Y."/>
            <person name="Grigoriev I.V."/>
            <person name="Hibbett D.S."/>
            <person name="Nagy L.G."/>
        </authorList>
    </citation>
    <scope>NUCLEOTIDE SEQUENCE [LARGE SCALE GENOMIC DNA]</scope>
    <source>
        <strain evidence="1 2">SZMC22713</strain>
    </source>
</reference>
<dbReference type="Proteomes" id="UP000294933">
    <property type="component" value="Unassembled WGS sequence"/>
</dbReference>
<proteinExistence type="predicted"/>
<gene>
    <name evidence="1" type="ORF">BD410DRAFT_84331</name>
</gene>
<protein>
    <submittedName>
        <fullName evidence="1">Uncharacterized protein</fullName>
    </submittedName>
</protein>
<dbReference type="AlphaFoldDB" id="A0A4Y7PL57"/>
<keyword evidence="2" id="KW-1185">Reference proteome</keyword>
<evidence type="ECO:0000313" key="2">
    <source>
        <dbReference type="Proteomes" id="UP000294933"/>
    </source>
</evidence>
<sequence>MFAEFEFFPSVRRPSSCLTTSFPESWSFIEAVCYRSISPRRLKARTVYDQQTRCCYVCVTLILPLSKSRDLLRRNNSWLMVPSYDTDMSPTCRQILRACWPLPRTHTSNPTSHLLPRQGPGHHQLVSFCPA</sequence>
<organism evidence="1 2">
    <name type="scientific">Rickenella mellea</name>
    <dbReference type="NCBI Taxonomy" id="50990"/>
    <lineage>
        <taxon>Eukaryota</taxon>
        <taxon>Fungi</taxon>
        <taxon>Dikarya</taxon>
        <taxon>Basidiomycota</taxon>
        <taxon>Agaricomycotina</taxon>
        <taxon>Agaricomycetes</taxon>
        <taxon>Hymenochaetales</taxon>
        <taxon>Rickenellaceae</taxon>
        <taxon>Rickenella</taxon>
    </lineage>
</organism>